<keyword evidence="1 3" id="KW-0547">Nucleotide-binding</keyword>
<dbReference type="Pfam" id="PF02222">
    <property type="entry name" value="ATP-grasp"/>
    <property type="match status" value="1"/>
</dbReference>
<dbReference type="EMBL" id="UASK01000010">
    <property type="protein sequence ID" value="SPX43093.1"/>
    <property type="molecule type" value="Genomic_DNA"/>
</dbReference>
<proteinExistence type="predicted"/>
<gene>
    <name evidence="5" type="primary">purK_2</name>
    <name evidence="5" type="ORF">NCTC11872_02748</name>
</gene>
<name>A0A2X1Q1A5_HAEIF</name>
<feature type="domain" description="ATP-grasp" evidence="4">
    <location>
        <begin position="88"/>
        <end position="143"/>
    </location>
</feature>
<evidence type="ECO:0000256" key="3">
    <source>
        <dbReference type="PROSITE-ProRule" id="PRU00409"/>
    </source>
</evidence>
<organism evidence="5 6">
    <name type="scientific">Haemophilus influenzae</name>
    <dbReference type="NCBI Taxonomy" id="727"/>
    <lineage>
        <taxon>Bacteria</taxon>
        <taxon>Pseudomonadati</taxon>
        <taxon>Pseudomonadota</taxon>
        <taxon>Gammaproteobacteria</taxon>
        <taxon>Pasteurellales</taxon>
        <taxon>Pasteurellaceae</taxon>
        <taxon>Haemophilus</taxon>
    </lineage>
</organism>
<evidence type="ECO:0000256" key="1">
    <source>
        <dbReference type="ARBA" id="ARBA00022741"/>
    </source>
</evidence>
<evidence type="ECO:0000256" key="2">
    <source>
        <dbReference type="ARBA" id="ARBA00022840"/>
    </source>
</evidence>
<dbReference type="Proteomes" id="UP000249936">
    <property type="component" value="Unassembled WGS sequence"/>
</dbReference>
<dbReference type="InterPro" id="IPR003135">
    <property type="entry name" value="ATP-grasp_carboxylate-amine"/>
</dbReference>
<reference evidence="5 6" key="1">
    <citation type="submission" date="2018-06" db="EMBL/GenBank/DDBJ databases">
        <authorList>
            <consortium name="Pathogen Informatics"/>
            <person name="Doyle S."/>
        </authorList>
    </citation>
    <scope>NUCLEOTIDE SEQUENCE [LARGE SCALE GENOMIC DNA]</scope>
    <source>
        <strain evidence="5 6">NCTC11872</strain>
    </source>
</reference>
<keyword evidence="5" id="KW-0436">Ligase</keyword>
<dbReference type="AlphaFoldDB" id="A0A2X1Q1A5"/>
<dbReference type="PROSITE" id="PS50975">
    <property type="entry name" value="ATP_GRASP"/>
    <property type="match status" value="1"/>
</dbReference>
<dbReference type="GO" id="GO:0005829">
    <property type="term" value="C:cytosol"/>
    <property type="evidence" value="ECO:0007669"/>
    <property type="project" value="TreeGrafter"/>
</dbReference>
<dbReference type="EC" id="6.3.4.18" evidence="5"/>
<evidence type="ECO:0000313" key="5">
    <source>
        <dbReference type="EMBL" id="SPX43093.1"/>
    </source>
</evidence>
<dbReference type="InterPro" id="IPR011761">
    <property type="entry name" value="ATP-grasp"/>
</dbReference>
<accession>A0A2X1Q1A5</accession>
<dbReference type="GO" id="GO:0005524">
    <property type="term" value="F:ATP binding"/>
    <property type="evidence" value="ECO:0007669"/>
    <property type="project" value="UniProtKB-UniRule"/>
</dbReference>
<dbReference type="Gene3D" id="3.30.470.20">
    <property type="entry name" value="ATP-grasp fold, B domain"/>
    <property type="match status" value="1"/>
</dbReference>
<dbReference type="GO" id="GO:0046872">
    <property type="term" value="F:metal ion binding"/>
    <property type="evidence" value="ECO:0007669"/>
    <property type="project" value="InterPro"/>
</dbReference>
<protein>
    <submittedName>
        <fullName evidence="5">N5-carboxyaminoimidazole ribonucleotide synthase</fullName>
        <ecNumber evidence="5">6.3.4.18</ecNumber>
    </submittedName>
</protein>
<dbReference type="PANTHER" id="PTHR11609">
    <property type="entry name" value="PURINE BIOSYNTHESIS PROTEIN 6/7, PUR6/7"/>
    <property type="match status" value="1"/>
</dbReference>
<dbReference type="PANTHER" id="PTHR11609:SF5">
    <property type="entry name" value="PHOSPHORIBOSYLAMINOIMIDAZOLE CARBOXYLASE"/>
    <property type="match status" value="1"/>
</dbReference>
<dbReference type="SUPFAM" id="SSF56059">
    <property type="entry name" value="Glutathione synthetase ATP-binding domain-like"/>
    <property type="match status" value="1"/>
</dbReference>
<dbReference type="GO" id="GO:0034028">
    <property type="term" value="F:5-(carboxyamino)imidazole ribonucleotide synthase activity"/>
    <property type="evidence" value="ECO:0007669"/>
    <property type="project" value="UniProtKB-EC"/>
</dbReference>
<sequence>MGVVNGLSAMKTKADITDDLFGEVIAEKFIPFDYEVSIVGARFKMAKSVFIPLRITCNKNGILRYSVVDSTFPQQSAQQKQAETMLGKIMDKLGYVGVMAMECFVVGDKLLINELAPRVHNSGHWTQLGCAISQFELHLRALLDLPTPELQTFSPSCNGKFNRHKP</sequence>
<keyword evidence="2 3" id="KW-0067">ATP-binding</keyword>
<evidence type="ECO:0000259" key="4">
    <source>
        <dbReference type="PROSITE" id="PS50975"/>
    </source>
</evidence>
<evidence type="ECO:0000313" key="6">
    <source>
        <dbReference type="Proteomes" id="UP000249936"/>
    </source>
</evidence>